<dbReference type="RefSeq" id="XP_025361495.1">
    <property type="nucleotide sequence ID" value="XM_025503898.1"/>
</dbReference>
<dbReference type="InterPro" id="IPR013881">
    <property type="entry name" value="Pre-mRNA_splic_Prp3_dom"/>
</dbReference>
<dbReference type="STRING" id="1569628.A0A316USM7"/>
<evidence type="ECO:0000313" key="4">
    <source>
        <dbReference type="Proteomes" id="UP000245884"/>
    </source>
</evidence>
<dbReference type="GeneID" id="37025721"/>
<dbReference type="PANTHER" id="PTHR14212:SF0">
    <property type="entry name" value="U4_U6 SMALL NUCLEAR RIBONUCLEOPROTEIN PRP3"/>
    <property type="match status" value="1"/>
</dbReference>
<dbReference type="Proteomes" id="UP000245884">
    <property type="component" value="Unassembled WGS sequence"/>
</dbReference>
<accession>A0A316USM7</accession>
<dbReference type="AlphaFoldDB" id="A0A316USM7"/>
<dbReference type="EMBL" id="KZ819670">
    <property type="protein sequence ID" value="PWN26883.1"/>
    <property type="molecule type" value="Genomic_DNA"/>
</dbReference>
<feature type="compositionally biased region" description="Polar residues" evidence="1">
    <location>
        <begin position="182"/>
        <end position="195"/>
    </location>
</feature>
<name>A0A316USM7_9BASI</name>
<feature type="region of interest" description="Disordered" evidence="1">
    <location>
        <begin position="1"/>
        <end position="259"/>
    </location>
</feature>
<feature type="compositionally biased region" description="Basic and acidic residues" evidence="1">
    <location>
        <begin position="527"/>
        <end position="544"/>
    </location>
</feature>
<protein>
    <submittedName>
        <fullName evidence="3">PRP3-domain-containing protein</fullName>
    </submittedName>
</protein>
<feature type="region of interest" description="Disordered" evidence="1">
    <location>
        <begin position="450"/>
        <end position="476"/>
    </location>
</feature>
<feature type="compositionally biased region" description="Basic and acidic residues" evidence="1">
    <location>
        <begin position="467"/>
        <end position="476"/>
    </location>
</feature>
<feature type="compositionally biased region" description="Low complexity" evidence="1">
    <location>
        <begin position="150"/>
        <end position="168"/>
    </location>
</feature>
<proteinExistence type="predicted"/>
<dbReference type="GO" id="GO:0046540">
    <property type="term" value="C:U4/U6 x U5 tri-snRNP complex"/>
    <property type="evidence" value="ECO:0007669"/>
    <property type="project" value="InterPro"/>
</dbReference>
<dbReference type="InterPro" id="IPR027104">
    <property type="entry name" value="Prp3"/>
</dbReference>
<dbReference type="GO" id="GO:0000398">
    <property type="term" value="P:mRNA splicing, via spliceosome"/>
    <property type="evidence" value="ECO:0007669"/>
    <property type="project" value="InterPro"/>
</dbReference>
<feature type="domain" description="Pre-mRNA-splicing factor 3" evidence="2">
    <location>
        <begin position="214"/>
        <end position="464"/>
    </location>
</feature>
<dbReference type="Pfam" id="PF08572">
    <property type="entry name" value="PRP3"/>
    <property type="match status" value="1"/>
</dbReference>
<feature type="region of interest" description="Disordered" evidence="1">
    <location>
        <begin position="511"/>
        <end position="544"/>
    </location>
</feature>
<organism evidence="3 4">
    <name type="scientific">Jaminaea rosea</name>
    <dbReference type="NCBI Taxonomy" id="1569628"/>
    <lineage>
        <taxon>Eukaryota</taxon>
        <taxon>Fungi</taxon>
        <taxon>Dikarya</taxon>
        <taxon>Basidiomycota</taxon>
        <taxon>Ustilaginomycotina</taxon>
        <taxon>Exobasidiomycetes</taxon>
        <taxon>Microstromatales</taxon>
        <taxon>Microstromatales incertae sedis</taxon>
        <taxon>Jaminaea</taxon>
    </lineage>
</organism>
<feature type="compositionally biased region" description="Basic and acidic residues" evidence="1">
    <location>
        <begin position="123"/>
        <end position="149"/>
    </location>
</feature>
<gene>
    <name evidence="3" type="ORF">BDZ90DRAFT_194165</name>
</gene>
<evidence type="ECO:0000313" key="3">
    <source>
        <dbReference type="EMBL" id="PWN26883.1"/>
    </source>
</evidence>
<dbReference type="OrthoDB" id="10264544at2759"/>
<sequence>MPPKRPHPNPFGEDDAGSNGDATAATPSPKRPRIIPATLEAGSSGAAPPASSGSSTAPSSVQAQIAAAKAKIMAKMASQGQQASVQPARPPAPTSASLPPRPSASMAGAAPVPPRTGGASAKPDFEAMKRRVAEAKRAAEEKAAAEARQRQQSSTSAATRAAPTPAARSEGRQGQGLHPLLAQQSIPAAGTSSPVPSYARGAKASATPEPIKVNPYLSTEDDASAGPSSTGAAKRSMHRPLQFNRAGRHVAAAEEARREAQLEALQKRIAERGRLAGLSDKLTGKERAIKRQPPPDVEWWDAALLPEESYECVPAYPPTQEILARAAQAAPAAESSSPSSSSSSLLPLIISAGTPIDSYVQHPIPIPAPSSTAPPPPSRGIMLTKREMKKMRRQRRAAEQQDKQDRIKMGLQAPDAPKVKLSNLMRVLTSEAVADPTKVEARVRREVAARRVQHERTNAERALTGDQRWEKEQSRKERVEEQRGTWLAAWAVPLLAHPYHLATIKRSAKEQGLGGRCVRVRPGKGGIIEREGEDHRGGESTKEEQGFSLVVVEGSFDGIKKFKKTMAKLSERDPRDKVGGSSSRDDDEAGPSAFSSSNRPFLGAMGDAPPPGPTNALDDLGLHDWEEVTWSRNTFQLVHEGRVKERLLPPARAGAADGSGGSGDSAGYALRIVPGWMEGSNEAKEQLPEQWRGLWDVAGRWVEAEGD</sequence>
<keyword evidence="4" id="KW-1185">Reference proteome</keyword>
<dbReference type="PANTHER" id="PTHR14212">
    <property type="entry name" value="U4/U6-ASSOCIATED RNA SPLICING FACTOR-RELATED"/>
    <property type="match status" value="1"/>
</dbReference>
<feature type="compositionally biased region" description="Basic and acidic residues" evidence="1">
    <location>
        <begin position="569"/>
        <end position="578"/>
    </location>
</feature>
<feature type="region of interest" description="Disordered" evidence="1">
    <location>
        <begin position="567"/>
        <end position="619"/>
    </location>
</feature>
<evidence type="ECO:0000256" key="1">
    <source>
        <dbReference type="SAM" id="MobiDB-lite"/>
    </source>
</evidence>
<feature type="compositionally biased region" description="Low complexity" evidence="1">
    <location>
        <begin position="41"/>
        <end position="77"/>
    </location>
</feature>
<feature type="compositionally biased region" description="Basic and acidic residues" evidence="1">
    <location>
        <begin position="450"/>
        <end position="459"/>
    </location>
</feature>
<reference evidence="3 4" key="1">
    <citation type="journal article" date="2018" name="Mol. Biol. Evol.">
        <title>Broad Genomic Sampling Reveals a Smut Pathogenic Ancestry of the Fungal Clade Ustilaginomycotina.</title>
        <authorList>
            <person name="Kijpornyongpan T."/>
            <person name="Mondo S.J."/>
            <person name="Barry K."/>
            <person name="Sandor L."/>
            <person name="Lee J."/>
            <person name="Lipzen A."/>
            <person name="Pangilinan J."/>
            <person name="LaButti K."/>
            <person name="Hainaut M."/>
            <person name="Henrissat B."/>
            <person name="Grigoriev I.V."/>
            <person name="Spatafora J.W."/>
            <person name="Aime M.C."/>
        </authorList>
    </citation>
    <scope>NUCLEOTIDE SEQUENCE [LARGE SCALE GENOMIC DNA]</scope>
    <source>
        <strain evidence="3 4">MCA 5214</strain>
    </source>
</reference>
<evidence type="ECO:0000259" key="2">
    <source>
        <dbReference type="Pfam" id="PF08572"/>
    </source>
</evidence>